<evidence type="ECO:0000256" key="1">
    <source>
        <dbReference type="SAM" id="MobiDB-lite"/>
    </source>
</evidence>
<dbReference type="OrthoDB" id="2337158at2759"/>
<feature type="compositionally biased region" description="Low complexity" evidence="1">
    <location>
        <begin position="454"/>
        <end position="468"/>
    </location>
</feature>
<name>A0A409VJC5_9AGAR</name>
<dbReference type="AlphaFoldDB" id="A0A409VJC5"/>
<evidence type="ECO:0000313" key="3">
    <source>
        <dbReference type="Proteomes" id="UP000284706"/>
    </source>
</evidence>
<organism evidence="2 3">
    <name type="scientific">Gymnopilus dilepis</name>
    <dbReference type="NCBI Taxonomy" id="231916"/>
    <lineage>
        <taxon>Eukaryota</taxon>
        <taxon>Fungi</taxon>
        <taxon>Dikarya</taxon>
        <taxon>Basidiomycota</taxon>
        <taxon>Agaricomycotina</taxon>
        <taxon>Agaricomycetes</taxon>
        <taxon>Agaricomycetidae</taxon>
        <taxon>Agaricales</taxon>
        <taxon>Agaricineae</taxon>
        <taxon>Hymenogastraceae</taxon>
        <taxon>Gymnopilus</taxon>
    </lineage>
</organism>
<dbReference type="EMBL" id="NHYE01005633">
    <property type="protein sequence ID" value="PPQ66326.1"/>
    <property type="molecule type" value="Genomic_DNA"/>
</dbReference>
<accession>A0A409VJC5</accession>
<sequence>MAVLEMGKYLRQIVDNPLEEGQFENAISVLDQLRSPDHTPSAIHLLHLIFIALHPASQSCRLDHPSALDPLLDNDDLIRQSPRKIVKQAKATLRLPPAAVVAAQNLLHSFLRTNGPAALIPALPTYPETRNPQPPDYEFVDSPIYNQAIAIKNARTVWDILKSGFVNKSMSMFGTPKGRGKQSKSSALSRDNSFAVSINEWEAQAEVKPVGEDAWPVLEWLVALFEAESEIAENAGQPRHSPLLLKQLPPPSLGSTTRWDALEPLKVVFYALQQTDERRQQTGLRLFHLLIDLTQTPYLDLRSFTATVLSQLAASCSSSSFNSQLPSPNPSMPSTPPRTSPGSTTLPGHRYTTHQEALTSLFTHLSPSPSPTCLAFRVSLCRKILSDLDGGGGEQEVGLVNGNAAKPVSGFGGSTLNTISENGVASNSTGASGSNTESQAVKPRTRPAPRPRARPAAQAQAQAPAQEAAAEDTNGATTNGTSSLPNGVPPPTPLTSSTSTSSTATSGAPPPPPAPVEVKKAPLPSLPPLRDITRLIYLPPPTLSSVSPSQLQPPASRKPPSRLGGGRAGTRRSSRSRSVTPSPLTLSNGILNSSPEGSMGGGGVSLALNAHPWTSPPALLMRVKFELLSAWIGLRGVRRERARGEGGKLEGEGDVKELERVIEDVFGGGNGGAGEREEDREERLLYRELLRAMCGLPVEVQG</sequence>
<reference evidence="2 3" key="1">
    <citation type="journal article" date="2018" name="Evol. Lett.">
        <title>Horizontal gene cluster transfer increased hallucinogenic mushroom diversity.</title>
        <authorList>
            <person name="Reynolds H.T."/>
            <person name="Vijayakumar V."/>
            <person name="Gluck-Thaler E."/>
            <person name="Korotkin H.B."/>
            <person name="Matheny P.B."/>
            <person name="Slot J.C."/>
        </authorList>
    </citation>
    <scope>NUCLEOTIDE SEQUENCE [LARGE SCALE GENOMIC DNA]</scope>
    <source>
        <strain evidence="2 3">SRW20</strain>
    </source>
</reference>
<feature type="compositionally biased region" description="Low complexity" evidence="1">
    <location>
        <begin position="543"/>
        <end position="555"/>
    </location>
</feature>
<feature type="region of interest" description="Disordered" evidence="1">
    <location>
        <begin position="421"/>
        <end position="526"/>
    </location>
</feature>
<gene>
    <name evidence="2" type="ORF">CVT26_011157</name>
</gene>
<feature type="region of interest" description="Disordered" evidence="1">
    <location>
        <begin position="320"/>
        <end position="349"/>
    </location>
</feature>
<evidence type="ECO:0000313" key="2">
    <source>
        <dbReference type="EMBL" id="PPQ66326.1"/>
    </source>
</evidence>
<feature type="compositionally biased region" description="Low complexity" evidence="1">
    <location>
        <begin position="494"/>
        <end position="507"/>
    </location>
</feature>
<feature type="compositionally biased region" description="Polar residues" evidence="1">
    <location>
        <begin position="421"/>
        <end position="439"/>
    </location>
</feature>
<protein>
    <submittedName>
        <fullName evidence="2">Uncharacterized protein</fullName>
    </submittedName>
</protein>
<dbReference type="InParanoid" id="A0A409VJC5"/>
<feature type="compositionally biased region" description="Polar residues" evidence="1">
    <location>
        <begin position="579"/>
        <end position="596"/>
    </location>
</feature>
<feature type="compositionally biased region" description="Basic residues" evidence="1">
    <location>
        <begin position="443"/>
        <end position="453"/>
    </location>
</feature>
<keyword evidence="3" id="KW-1185">Reference proteome</keyword>
<feature type="compositionally biased region" description="Polar residues" evidence="1">
    <location>
        <begin position="474"/>
        <end position="485"/>
    </location>
</feature>
<feature type="compositionally biased region" description="Pro residues" evidence="1">
    <location>
        <begin position="327"/>
        <end position="339"/>
    </location>
</feature>
<comment type="caution">
    <text evidence="2">The sequence shown here is derived from an EMBL/GenBank/DDBJ whole genome shotgun (WGS) entry which is preliminary data.</text>
</comment>
<feature type="region of interest" description="Disordered" evidence="1">
    <location>
        <begin position="540"/>
        <end position="599"/>
    </location>
</feature>
<proteinExistence type="predicted"/>
<dbReference type="Proteomes" id="UP000284706">
    <property type="component" value="Unassembled WGS sequence"/>
</dbReference>